<dbReference type="AlphaFoldDB" id="A0A396H2J6"/>
<dbReference type="PROSITE" id="PS00022">
    <property type="entry name" value="EGF_1"/>
    <property type="match status" value="1"/>
</dbReference>
<evidence type="ECO:0000313" key="3">
    <source>
        <dbReference type="EMBL" id="RHN46988.1"/>
    </source>
</evidence>
<dbReference type="Gene3D" id="2.10.25.10">
    <property type="entry name" value="Laminin"/>
    <property type="match status" value="1"/>
</dbReference>
<dbReference type="SUPFAM" id="SSF57196">
    <property type="entry name" value="EGF/Laminin"/>
    <property type="match status" value="1"/>
</dbReference>
<evidence type="ECO:0000256" key="1">
    <source>
        <dbReference type="PROSITE-ProRule" id="PRU00076"/>
    </source>
</evidence>
<dbReference type="Gramene" id="rna41532">
    <property type="protein sequence ID" value="RHN46988.1"/>
    <property type="gene ID" value="gene41532"/>
</dbReference>
<dbReference type="EMBL" id="PSQE01000007">
    <property type="protein sequence ID" value="RHN46988.1"/>
    <property type="molecule type" value="Genomic_DNA"/>
</dbReference>
<sequence length="158" mass="17304">MHDRCKTGLCNTTGACICKFPDPSTILDGDRSFLGGKFCDEEMIMCDGTNSFSCEHGAICEEIVQGEKYSCKCPSGFAGEHCEQAGVPCGQIFCFHHAQCLDEAGYVCQCPSDWKGSDDCSIPTTSTGSYSLILTTHNSVLMLIAFEKYSFRNRVFLN</sequence>
<comment type="caution">
    <text evidence="3">The sequence shown here is derived from an EMBL/GenBank/DDBJ whole genome shotgun (WGS) entry which is preliminary data.</text>
</comment>
<feature type="domain" description="EGF-like" evidence="2">
    <location>
        <begin position="42"/>
        <end position="83"/>
    </location>
</feature>
<accession>A0A396H2J6</accession>
<dbReference type="PROSITE" id="PS50026">
    <property type="entry name" value="EGF_3"/>
    <property type="match status" value="2"/>
</dbReference>
<dbReference type="Pfam" id="PF00008">
    <property type="entry name" value="EGF"/>
    <property type="match status" value="1"/>
</dbReference>
<organism evidence="3">
    <name type="scientific">Medicago truncatula</name>
    <name type="common">Barrel medic</name>
    <name type="synonym">Medicago tribuloides</name>
    <dbReference type="NCBI Taxonomy" id="3880"/>
    <lineage>
        <taxon>Eukaryota</taxon>
        <taxon>Viridiplantae</taxon>
        <taxon>Streptophyta</taxon>
        <taxon>Embryophyta</taxon>
        <taxon>Tracheophyta</taxon>
        <taxon>Spermatophyta</taxon>
        <taxon>Magnoliopsida</taxon>
        <taxon>eudicotyledons</taxon>
        <taxon>Gunneridae</taxon>
        <taxon>Pentapetalae</taxon>
        <taxon>rosids</taxon>
        <taxon>fabids</taxon>
        <taxon>Fabales</taxon>
        <taxon>Fabaceae</taxon>
        <taxon>Papilionoideae</taxon>
        <taxon>50 kb inversion clade</taxon>
        <taxon>NPAAA clade</taxon>
        <taxon>Hologalegina</taxon>
        <taxon>IRL clade</taxon>
        <taxon>Trifolieae</taxon>
        <taxon>Medicago</taxon>
    </lineage>
</organism>
<keyword evidence="1" id="KW-1015">Disulfide bond</keyword>
<feature type="disulfide bond" evidence="1">
    <location>
        <begin position="54"/>
        <end position="71"/>
    </location>
</feature>
<evidence type="ECO:0000259" key="2">
    <source>
        <dbReference type="PROSITE" id="PS50026"/>
    </source>
</evidence>
<dbReference type="SMART" id="SM00181">
    <property type="entry name" value="EGF"/>
    <property type="match status" value="2"/>
</dbReference>
<dbReference type="InterPro" id="IPR000742">
    <property type="entry name" value="EGF"/>
</dbReference>
<dbReference type="PROSITE" id="PS01186">
    <property type="entry name" value="EGF_2"/>
    <property type="match status" value="1"/>
</dbReference>
<keyword evidence="1" id="KW-0245">EGF-like domain</keyword>
<dbReference type="OrthoDB" id="283575at2759"/>
<feature type="disulfide bond" evidence="1">
    <location>
        <begin position="73"/>
        <end position="82"/>
    </location>
</feature>
<dbReference type="Proteomes" id="UP000265566">
    <property type="component" value="Chromosome 7"/>
</dbReference>
<protein>
    <submittedName>
        <fullName evidence="3">Putative EGF-like domain-containing protein</fullName>
    </submittedName>
</protein>
<proteinExistence type="predicted"/>
<comment type="caution">
    <text evidence="1">Lacks conserved residue(s) required for the propagation of feature annotation.</text>
</comment>
<feature type="domain" description="EGF-like" evidence="2">
    <location>
        <begin position="85"/>
        <end position="121"/>
    </location>
</feature>
<gene>
    <name evidence="3" type="ORF">MtrunA17_Chr7g0248091</name>
</gene>
<reference evidence="3" key="1">
    <citation type="journal article" date="2018" name="Nat. Plants">
        <title>Whole-genome landscape of Medicago truncatula symbiotic genes.</title>
        <authorList>
            <person name="Pecrix Y."/>
            <person name="Gamas P."/>
            <person name="Carrere S."/>
        </authorList>
    </citation>
    <scope>NUCLEOTIDE SEQUENCE</scope>
    <source>
        <tissue evidence="3">Leaves</tissue>
    </source>
</reference>
<name>A0A396H2J6_MEDTR</name>